<protein>
    <recommendedName>
        <fullName evidence="1">Dienelactone hydrolase domain-containing protein</fullName>
    </recommendedName>
</protein>
<dbReference type="InterPro" id="IPR002925">
    <property type="entry name" value="Dienelactn_hydro"/>
</dbReference>
<dbReference type="AlphaFoldDB" id="A0A397SWP5"/>
<accession>A0A397SWP5</accession>
<feature type="non-terminal residue" evidence="2">
    <location>
        <position position="1"/>
    </location>
</feature>
<dbReference type="SUPFAM" id="SSF53474">
    <property type="entry name" value="alpha/beta-Hydrolases"/>
    <property type="match status" value="1"/>
</dbReference>
<organism evidence="2 3">
    <name type="scientific">Glomus cerebriforme</name>
    <dbReference type="NCBI Taxonomy" id="658196"/>
    <lineage>
        <taxon>Eukaryota</taxon>
        <taxon>Fungi</taxon>
        <taxon>Fungi incertae sedis</taxon>
        <taxon>Mucoromycota</taxon>
        <taxon>Glomeromycotina</taxon>
        <taxon>Glomeromycetes</taxon>
        <taxon>Glomerales</taxon>
        <taxon>Glomeraceae</taxon>
        <taxon>Glomus</taxon>
    </lineage>
</organism>
<dbReference type="Gene3D" id="3.40.50.1820">
    <property type="entry name" value="alpha/beta hydrolase"/>
    <property type="match status" value="1"/>
</dbReference>
<dbReference type="Proteomes" id="UP000265703">
    <property type="component" value="Unassembled WGS sequence"/>
</dbReference>
<dbReference type="OrthoDB" id="17560at2759"/>
<dbReference type="InterPro" id="IPR029058">
    <property type="entry name" value="AB_hydrolase_fold"/>
</dbReference>
<proteinExistence type="predicted"/>
<keyword evidence="3" id="KW-1185">Reference proteome</keyword>
<dbReference type="GO" id="GO:0016787">
    <property type="term" value="F:hydrolase activity"/>
    <property type="evidence" value="ECO:0007669"/>
    <property type="project" value="InterPro"/>
</dbReference>
<dbReference type="STRING" id="658196.A0A397SWP5"/>
<dbReference type="Pfam" id="PF01738">
    <property type="entry name" value="DLH"/>
    <property type="match status" value="1"/>
</dbReference>
<feature type="domain" description="Dienelactone hydrolase" evidence="1">
    <location>
        <begin position="5"/>
        <end position="148"/>
    </location>
</feature>
<dbReference type="EMBL" id="QKYT01000192">
    <property type="protein sequence ID" value="RIA90092.1"/>
    <property type="molecule type" value="Genomic_DNA"/>
</dbReference>
<sequence>VQELVDYILKNYPNERIEKETLKVIEHLRSEYGVENLGYGGFCWSGIMGLMICRIKDFDACILIHYGPIKPPEVFKDSQCPIAFLPSRDDLDPQPYIDAMKDKPFIEKCLQKRFDDMPHGFAGTRGDFRDELNSKRVNEVIEISVKFFYDNLGIKY</sequence>
<evidence type="ECO:0000259" key="1">
    <source>
        <dbReference type="Pfam" id="PF01738"/>
    </source>
</evidence>
<name>A0A397SWP5_9GLOM</name>
<evidence type="ECO:0000313" key="2">
    <source>
        <dbReference type="EMBL" id="RIA90092.1"/>
    </source>
</evidence>
<dbReference type="PANTHER" id="PTHR47668">
    <property type="entry name" value="DIENELACTONE HYDROLASE FAMILY PROTEIN (AFU_ORTHOLOGUE AFUA_6G01940)"/>
    <property type="match status" value="1"/>
</dbReference>
<reference evidence="2 3" key="1">
    <citation type="submission" date="2018-06" db="EMBL/GenBank/DDBJ databases">
        <title>Comparative genomics reveals the genomic features of Rhizophagus irregularis, R. cerebriforme, R. diaphanum and Gigaspora rosea, and their symbiotic lifestyle signature.</title>
        <authorList>
            <person name="Morin E."/>
            <person name="San Clemente H."/>
            <person name="Chen E.C.H."/>
            <person name="De La Providencia I."/>
            <person name="Hainaut M."/>
            <person name="Kuo A."/>
            <person name="Kohler A."/>
            <person name="Murat C."/>
            <person name="Tang N."/>
            <person name="Roy S."/>
            <person name="Loubradou J."/>
            <person name="Henrissat B."/>
            <person name="Grigoriev I.V."/>
            <person name="Corradi N."/>
            <person name="Roux C."/>
            <person name="Martin F.M."/>
        </authorList>
    </citation>
    <scope>NUCLEOTIDE SEQUENCE [LARGE SCALE GENOMIC DNA]</scope>
    <source>
        <strain evidence="2 3">DAOM 227022</strain>
    </source>
</reference>
<comment type="caution">
    <text evidence="2">The sequence shown here is derived from an EMBL/GenBank/DDBJ whole genome shotgun (WGS) entry which is preliminary data.</text>
</comment>
<dbReference type="PANTHER" id="PTHR47668:SF1">
    <property type="entry name" value="DIENELACTONE HYDROLASE DOMAIN-CONTAINING PROTEIN-RELATED"/>
    <property type="match status" value="1"/>
</dbReference>
<gene>
    <name evidence="2" type="ORF">C1645_823821</name>
</gene>
<evidence type="ECO:0000313" key="3">
    <source>
        <dbReference type="Proteomes" id="UP000265703"/>
    </source>
</evidence>